<dbReference type="EMBL" id="PVNO01000024">
    <property type="protein sequence ID" value="PRO69403.1"/>
    <property type="molecule type" value="Genomic_DNA"/>
</dbReference>
<dbReference type="GO" id="GO:0016874">
    <property type="term" value="F:ligase activity"/>
    <property type="evidence" value="ECO:0007669"/>
    <property type="project" value="UniProtKB-KW"/>
</dbReference>
<evidence type="ECO:0000256" key="1">
    <source>
        <dbReference type="SAM" id="SignalP"/>
    </source>
</evidence>
<evidence type="ECO:0000313" key="2">
    <source>
        <dbReference type="EMBL" id="PRO69403.1"/>
    </source>
</evidence>
<comment type="caution">
    <text evidence="2">The sequence shown here is derived from an EMBL/GenBank/DDBJ whole genome shotgun (WGS) entry which is preliminary data.</text>
</comment>
<dbReference type="PROSITE" id="PS51257">
    <property type="entry name" value="PROKAR_LIPOPROTEIN"/>
    <property type="match status" value="1"/>
</dbReference>
<accession>A0ABX5CPS0</accession>
<sequence length="88" mass="9673">MKNVKILIVLLTTCFALGGCSTTSMVHTDKCIEQVDEVETNSAEVANARLQHCLDESYQARRAERSAPGALFGDLMVAILQRAFSNRN</sequence>
<keyword evidence="3" id="KW-1185">Reference proteome</keyword>
<feature type="signal peptide" evidence="1">
    <location>
        <begin position="1"/>
        <end position="18"/>
    </location>
</feature>
<gene>
    <name evidence="2" type="ORF">C6Y39_07815</name>
</gene>
<dbReference type="RefSeq" id="WP_105930718.1">
    <property type="nucleotide sequence ID" value="NZ_PVNO01000024.1"/>
</dbReference>
<reference evidence="3" key="1">
    <citation type="journal article" date="2020" name="Int. J. Syst. Evol. Microbiol.">
        <title>Alteromonas alba sp. nov., a marine bacterium isolated from the seawater of the West Pacific Ocean.</title>
        <authorList>
            <person name="Sun C."/>
            <person name="Wu Y.-H."/>
            <person name="Xamxidin M."/>
            <person name="Cheng H."/>
            <person name="Xu X.-W."/>
        </authorList>
    </citation>
    <scope>NUCLEOTIDE SEQUENCE [LARGE SCALE GENOMIC DNA]</scope>
    <source>
        <strain evidence="3">9a2</strain>
    </source>
</reference>
<feature type="chain" id="PRO_5046640472" evidence="1">
    <location>
        <begin position="19"/>
        <end position="88"/>
    </location>
</feature>
<evidence type="ECO:0000313" key="3">
    <source>
        <dbReference type="Proteomes" id="UP000239539"/>
    </source>
</evidence>
<keyword evidence="2" id="KW-0436">Ligase</keyword>
<organism evidence="2 3">
    <name type="scientific">Alteromonas gracilis</name>
    <dbReference type="NCBI Taxonomy" id="1479524"/>
    <lineage>
        <taxon>Bacteria</taxon>
        <taxon>Pseudomonadati</taxon>
        <taxon>Pseudomonadota</taxon>
        <taxon>Gammaproteobacteria</taxon>
        <taxon>Alteromonadales</taxon>
        <taxon>Alteromonadaceae</taxon>
        <taxon>Alteromonas/Salinimonas group</taxon>
        <taxon>Alteromonas</taxon>
    </lineage>
</organism>
<dbReference type="Proteomes" id="UP000239539">
    <property type="component" value="Unassembled WGS sequence"/>
</dbReference>
<protein>
    <submittedName>
        <fullName evidence="2">DNA ligase</fullName>
    </submittedName>
</protein>
<proteinExistence type="predicted"/>
<name>A0ABX5CPS0_9ALTE</name>
<keyword evidence="1" id="KW-0732">Signal</keyword>